<accession>T1DW38</accession>
<dbReference type="EMBL" id="BASD01000014">
    <property type="protein sequence ID" value="GAD19097.1"/>
    <property type="molecule type" value="Genomic_DNA"/>
</dbReference>
<evidence type="ECO:0000259" key="10">
    <source>
        <dbReference type="PROSITE" id="PS50110"/>
    </source>
</evidence>
<dbReference type="SUPFAM" id="SSF52172">
    <property type="entry name" value="CheY-like"/>
    <property type="match status" value="1"/>
</dbReference>
<dbReference type="STRING" id="1325130.HFN_0228"/>
<dbReference type="InterPro" id="IPR001789">
    <property type="entry name" value="Sig_transdc_resp-reg_receiver"/>
</dbReference>
<evidence type="ECO:0000256" key="4">
    <source>
        <dbReference type="ARBA" id="ARBA00023015"/>
    </source>
</evidence>
<dbReference type="GO" id="GO:0006355">
    <property type="term" value="P:regulation of DNA-templated transcription"/>
    <property type="evidence" value="ECO:0007669"/>
    <property type="project" value="InterPro"/>
</dbReference>
<evidence type="ECO:0000313" key="13">
    <source>
        <dbReference type="Proteomes" id="UP000018143"/>
    </source>
</evidence>
<dbReference type="CDD" id="cd00383">
    <property type="entry name" value="trans_reg_C"/>
    <property type="match status" value="1"/>
</dbReference>
<evidence type="ECO:0000256" key="6">
    <source>
        <dbReference type="ARBA" id="ARBA00023163"/>
    </source>
</evidence>
<evidence type="ECO:0000256" key="3">
    <source>
        <dbReference type="ARBA" id="ARBA00023012"/>
    </source>
</evidence>
<feature type="DNA-binding region" description="OmpR/PhoB-type" evidence="9">
    <location>
        <begin position="125"/>
        <end position="221"/>
    </location>
</feature>
<dbReference type="SMART" id="SM00448">
    <property type="entry name" value="REC"/>
    <property type="match status" value="1"/>
</dbReference>
<dbReference type="Gene3D" id="6.10.250.690">
    <property type="match status" value="1"/>
</dbReference>
<feature type="domain" description="Response regulatory" evidence="10">
    <location>
        <begin position="1"/>
        <end position="117"/>
    </location>
</feature>
<reference evidence="12 13" key="1">
    <citation type="journal article" date="2013" name="Genome Announc.">
        <title>Draft Genome Sequence of Helicobacter fennelliae Strain MRY12-0050, Isolated from a Bacteremia Patient.</title>
        <authorList>
            <person name="Rimbara E."/>
            <person name="Matsui M."/>
            <person name="Mori S."/>
            <person name="Suzuki S."/>
            <person name="Suzuki M."/>
            <person name="Kim H."/>
            <person name="Sekizuka T."/>
            <person name="Kuroda M."/>
            <person name="Shibayama K."/>
        </authorList>
    </citation>
    <scope>NUCLEOTIDE SEQUENCE [LARGE SCALE GENOMIC DNA]</scope>
    <source>
        <strain evidence="12 13">MRY12-0050</strain>
    </source>
</reference>
<feature type="domain" description="OmpR/PhoB-type" evidence="11">
    <location>
        <begin position="125"/>
        <end position="221"/>
    </location>
</feature>
<dbReference type="PANTHER" id="PTHR48111">
    <property type="entry name" value="REGULATOR OF RPOS"/>
    <property type="match status" value="1"/>
</dbReference>
<dbReference type="PROSITE" id="PS51755">
    <property type="entry name" value="OMPR_PHOB"/>
    <property type="match status" value="1"/>
</dbReference>
<keyword evidence="3" id="KW-0902">Two-component regulatory system</keyword>
<dbReference type="Gene3D" id="1.10.10.10">
    <property type="entry name" value="Winged helix-like DNA-binding domain superfamily/Winged helix DNA-binding domain"/>
    <property type="match status" value="1"/>
</dbReference>
<dbReference type="RefSeq" id="WP_023948242.1">
    <property type="nucleotide sequence ID" value="NZ_BASD01000014.1"/>
</dbReference>
<dbReference type="PROSITE" id="PS50110">
    <property type="entry name" value="RESPONSE_REGULATORY"/>
    <property type="match status" value="1"/>
</dbReference>
<dbReference type="OrthoDB" id="368799at2"/>
<comment type="function">
    <text evidence="7">This protein is a positive regulator for the phosphate regulon. Transcription of this operon is positively regulated by PhoB and PhoR when phosphate is limited.</text>
</comment>
<evidence type="ECO:0000256" key="7">
    <source>
        <dbReference type="ARBA" id="ARBA00024735"/>
    </source>
</evidence>
<evidence type="ECO:0000256" key="1">
    <source>
        <dbReference type="ARBA" id="ARBA00013332"/>
    </source>
</evidence>
<dbReference type="InterPro" id="IPR039420">
    <property type="entry name" value="WalR-like"/>
</dbReference>
<dbReference type="GO" id="GO:0032993">
    <property type="term" value="C:protein-DNA complex"/>
    <property type="evidence" value="ECO:0007669"/>
    <property type="project" value="TreeGrafter"/>
</dbReference>
<keyword evidence="4" id="KW-0805">Transcription regulation</keyword>
<evidence type="ECO:0000256" key="2">
    <source>
        <dbReference type="ARBA" id="ARBA00022553"/>
    </source>
</evidence>
<sequence length="224" mass="25443">MIYILEDDQSILDLVLYALKNQDMQAKGFDNPQSFFEALNVELPSLVVLDIMLPGESGLDVLAKLRSKAKTKHIAIICLSALGSEYDKIKGLELGADDYLTKPFSALELIARIKALLRRITQQAFGELKLDSLILSPQKHTITLDSKPIQTTRKEFELLEFLLQNMERTFSREELLEIVWGYEYTGETRTIDMHINTLRTKLGALGNHIKTIRGVGYKITQDKE</sequence>
<comment type="caution">
    <text evidence="12">The sequence shown here is derived from an EMBL/GenBank/DDBJ whole genome shotgun (WGS) entry which is preliminary data.</text>
</comment>
<keyword evidence="5 9" id="KW-0238">DNA-binding</keyword>
<name>T1DW38_9HELI</name>
<keyword evidence="6" id="KW-0804">Transcription</keyword>
<dbReference type="SUPFAM" id="SSF46894">
    <property type="entry name" value="C-terminal effector domain of the bipartite response regulators"/>
    <property type="match status" value="1"/>
</dbReference>
<dbReference type="Pfam" id="PF00072">
    <property type="entry name" value="Response_reg"/>
    <property type="match status" value="1"/>
</dbReference>
<dbReference type="SMART" id="SM00862">
    <property type="entry name" value="Trans_reg_C"/>
    <property type="match status" value="1"/>
</dbReference>
<dbReference type="FunFam" id="1.10.10.10:FF:000018">
    <property type="entry name" value="DNA-binding response regulator ResD"/>
    <property type="match status" value="1"/>
</dbReference>
<evidence type="ECO:0000256" key="5">
    <source>
        <dbReference type="ARBA" id="ARBA00023125"/>
    </source>
</evidence>
<dbReference type="Pfam" id="PF00486">
    <property type="entry name" value="Trans_reg_C"/>
    <property type="match status" value="1"/>
</dbReference>
<evidence type="ECO:0000256" key="8">
    <source>
        <dbReference type="PROSITE-ProRule" id="PRU00169"/>
    </source>
</evidence>
<dbReference type="eggNOG" id="COG0745">
    <property type="taxonomic scope" value="Bacteria"/>
</dbReference>
<dbReference type="Gene3D" id="3.40.50.2300">
    <property type="match status" value="1"/>
</dbReference>
<dbReference type="InterPro" id="IPR016032">
    <property type="entry name" value="Sig_transdc_resp-reg_C-effctor"/>
</dbReference>
<organism evidence="12 13">
    <name type="scientific">Helicobacter fennelliae MRY12-0050</name>
    <dbReference type="NCBI Taxonomy" id="1325130"/>
    <lineage>
        <taxon>Bacteria</taxon>
        <taxon>Pseudomonadati</taxon>
        <taxon>Campylobacterota</taxon>
        <taxon>Epsilonproteobacteria</taxon>
        <taxon>Campylobacterales</taxon>
        <taxon>Helicobacteraceae</taxon>
        <taxon>Helicobacter</taxon>
    </lineage>
</organism>
<keyword evidence="2 8" id="KW-0597">Phosphoprotein</keyword>
<dbReference type="InterPro" id="IPR036388">
    <property type="entry name" value="WH-like_DNA-bd_sf"/>
</dbReference>
<dbReference type="PANTHER" id="PTHR48111:SF1">
    <property type="entry name" value="TWO-COMPONENT RESPONSE REGULATOR ORR33"/>
    <property type="match status" value="1"/>
</dbReference>
<dbReference type="InterPro" id="IPR011006">
    <property type="entry name" value="CheY-like_superfamily"/>
</dbReference>
<dbReference type="GO" id="GO:0000156">
    <property type="term" value="F:phosphorelay response regulator activity"/>
    <property type="evidence" value="ECO:0007669"/>
    <property type="project" value="TreeGrafter"/>
</dbReference>
<dbReference type="InterPro" id="IPR001867">
    <property type="entry name" value="OmpR/PhoB-type_DNA-bd"/>
</dbReference>
<keyword evidence="13" id="KW-1185">Reference proteome</keyword>
<gene>
    <name evidence="12" type="ORF">HFN_0228</name>
</gene>
<proteinExistence type="predicted"/>
<dbReference type="Proteomes" id="UP000018143">
    <property type="component" value="Unassembled WGS sequence"/>
</dbReference>
<feature type="modified residue" description="4-aspartylphosphate" evidence="8">
    <location>
        <position position="50"/>
    </location>
</feature>
<dbReference type="AlphaFoldDB" id="T1DW38"/>
<dbReference type="GO" id="GO:0005829">
    <property type="term" value="C:cytosol"/>
    <property type="evidence" value="ECO:0007669"/>
    <property type="project" value="TreeGrafter"/>
</dbReference>
<protein>
    <recommendedName>
        <fullName evidence="1">Phosphate regulon transcriptional regulatory protein PhoB</fullName>
    </recommendedName>
</protein>
<dbReference type="GO" id="GO:0000976">
    <property type="term" value="F:transcription cis-regulatory region binding"/>
    <property type="evidence" value="ECO:0007669"/>
    <property type="project" value="TreeGrafter"/>
</dbReference>
<evidence type="ECO:0000259" key="11">
    <source>
        <dbReference type="PROSITE" id="PS51755"/>
    </source>
</evidence>
<evidence type="ECO:0000256" key="9">
    <source>
        <dbReference type="PROSITE-ProRule" id="PRU01091"/>
    </source>
</evidence>
<evidence type="ECO:0000313" key="12">
    <source>
        <dbReference type="EMBL" id="GAD19097.1"/>
    </source>
</evidence>